<dbReference type="GO" id="GO:0005886">
    <property type="term" value="C:plasma membrane"/>
    <property type="evidence" value="ECO:0007669"/>
    <property type="project" value="UniProtKB-SubCell"/>
</dbReference>
<keyword evidence="10" id="KW-0391">Immunity</keyword>
<dbReference type="GO" id="GO:0046872">
    <property type="term" value="F:metal ion binding"/>
    <property type="evidence" value="ECO:0007669"/>
    <property type="project" value="UniProtKB-KW"/>
</dbReference>
<keyword evidence="8 16" id="KW-0732">Signal</keyword>
<accession>A0AAD1T457</accession>
<protein>
    <recommendedName>
        <fullName evidence="3">TYRO protein tyrosine kinase-binding protein</fullName>
    </recommendedName>
    <alternativeName>
        <fullName evidence="14">DNAX-activation protein 12</fullName>
    </alternativeName>
</protein>
<dbReference type="PANTHER" id="PTHR17554:SF2">
    <property type="entry name" value="TYRO PROTEIN TYROSINE KINASE-BINDING PROTEIN"/>
    <property type="match status" value="1"/>
</dbReference>
<dbReference type="GO" id="GO:0009986">
    <property type="term" value="C:cell surface"/>
    <property type="evidence" value="ECO:0007669"/>
    <property type="project" value="TreeGrafter"/>
</dbReference>
<dbReference type="GO" id="GO:0016301">
    <property type="term" value="F:kinase activity"/>
    <property type="evidence" value="ECO:0007669"/>
    <property type="project" value="UniProtKB-KW"/>
</dbReference>
<evidence type="ECO:0000256" key="6">
    <source>
        <dbReference type="ARBA" id="ARBA00022692"/>
    </source>
</evidence>
<name>A0AAD1T457_PELCU</name>
<evidence type="ECO:0000256" key="2">
    <source>
        <dbReference type="ARBA" id="ARBA00009791"/>
    </source>
</evidence>
<evidence type="ECO:0000256" key="5">
    <source>
        <dbReference type="ARBA" id="ARBA00022553"/>
    </source>
</evidence>
<feature type="transmembrane region" description="Helical" evidence="15">
    <location>
        <begin position="38"/>
        <end position="58"/>
    </location>
</feature>
<evidence type="ECO:0000256" key="1">
    <source>
        <dbReference type="ARBA" id="ARBA00004251"/>
    </source>
</evidence>
<sequence>MRPQSAPHSLLLLLTALGAAFGQDGCGDCLRLDSGAVIGIVICDVIITVLIALTAYIVSNKIQQRKQLERKTSKKNETETNDRTYEELRGQRLDIYNDMRSARS</sequence>
<evidence type="ECO:0000256" key="9">
    <source>
        <dbReference type="ARBA" id="ARBA00022837"/>
    </source>
</evidence>
<evidence type="ECO:0000256" key="4">
    <source>
        <dbReference type="ARBA" id="ARBA00022475"/>
    </source>
</evidence>
<evidence type="ECO:0000313" key="18">
    <source>
        <dbReference type="Proteomes" id="UP001295444"/>
    </source>
</evidence>
<dbReference type="GO" id="GO:0034241">
    <property type="term" value="P:positive regulation of macrophage fusion"/>
    <property type="evidence" value="ECO:0007669"/>
    <property type="project" value="TreeGrafter"/>
</dbReference>
<dbReference type="GO" id="GO:0032911">
    <property type="term" value="P:negative regulation of transforming growth factor beta1 production"/>
    <property type="evidence" value="ECO:0007669"/>
    <property type="project" value="TreeGrafter"/>
</dbReference>
<dbReference type="AlphaFoldDB" id="A0AAD1T457"/>
<keyword evidence="9" id="KW-0106">Calcium</keyword>
<keyword evidence="13" id="KW-1015">Disulfide bond</keyword>
<keyword evidence="17" id="KW-0808">Transferase</keyword>
<dbReference type="Gene3D" id="1.10.287.770">
    <property type="entry name" value="YojJ-like"/>
    <property type="match status" value="1"/>
</dbReference>
<proteinExistence type="inferred from homology"/>
<keyword evidence="7" id="KW-0479">Metal-binding</keyword>
<keyword evidence="17" id="KW-0418">Kinase</keyword>
<dbReference type="InterPro" id="IPR026200">
    <property type="entry name" value="Tyrobp"/>
</dbReference>
<dbReference type="PANTHER" id="PTHR17554">
    <property type="entry name" value="TYRO PROTEIN TYROSINE KINASE-BINDING PROTEIN"/>
    <property type="match status" value="1"/>
</dbReference>
<evidence type="ECO:0000256" key="7">
    <source>
        <dbReference type="ARBA" id="ARBA00022723"/>
    </source>
</evidence>
<dbReference type="GO" id="GO:0032816">
    <property type="term" value="P:positive regulation of natural killer cell activation"/>
    <property type="evidence" value="ECO:0007669"/>
    <property type="project" value="TreeGrafter"/>
</dbReference>
<dbReference type="GO" id="GO:0002282">
    <property type="term" value="P:microglial cell activation involved in immune response"/>
    <property type="evidence" value="ECO:0007669"/>
    <property type="project" value="TreeGrafter"/>
</dbReference>
<evidence type="ECO:0000256" key="16">
    <source>
        <dbReference type="SAM" id="SignalP"/>
    </source>
</evidence>
<keyword evidence="18" id="KW-1185">Reference proteome</keyword>
<dbReference type="EMBL" id="OW240921">
    <property type="protein sequence ID" value="CAH2318275.1"/>
    <property type="molecule type" value="Genomic_DNA"/>
</dbReference>
<keyword evidence="4" id="KW-1003">Cell membrane</keyword>
<dbReference type="Proteomes" id="UP001295444">
    <property type="component" value="Chromosome 10"/>
</dbReference>
<keyword evidence="11 15" id="KW-1133">Transmembrane helix</keyword>
<evidence type="ECO:0000256" key="14">
    <source>
        <dbReference type="ARBA" id="ARBA00031252"/>
    </source>
</evidence>
<comment type="similarity">
    <text evidence="2">Belongs to the TYROBP family.</text>
</comment>
<dbReference type="GO" id="GO:0002283">
    <property type="term" value="P:neutrophil activation involved in immune response"/>
    <property type="evidence" value="ECO:0007669"/>
    <property type="project" value="TreeGrafter"/>
</dbReference>
<evidence type="ECO:0000256" key="8">
    <source>
        <dbReference type="ARBA" id="ARBA00022729"/>
    </source>
</evidence>
<evidence type="ECO:0000256" key="11">
    <source>
        <dbReference type="ARBA" id="ARBA00022989"/>
    </source>
</evidence>
<evidence type="ECO:0000256" key="13">
    <source>
        <dbReference type="ARBA" id="ARBA00023157"/>
    </source>
</evidence>
<evidence type="ECO:0000313" key="17">
    <source>
        <dbReference type="EMBL" id="CAH2318275.1"/>
    </source>
</evidence>
<dbReference type="GO" id="GO:0030889">
    <property type="term" value="P:negative regulation of B cell proliferation"/>
    <property type="evidence" value="ECO:0007669"/>
    <property type="project" value="TreeGrafter"/>
</dbReference>
<evidence type="ECO:0000256" key="15">
    <source>
        <dbReference type="SAM" id="Phobius"/>
    </source>
</evidence>
<comment type="subcellular location">
    <subcellularLocation>
        <location evidence="1">Cell membrane</location>
        <topology evidence="1">Single-pass type I membrane protein</topology>
    </subcellularLocation>
</comment>
<evidence type="ECO:0000256" key="10">
    <source>
        <dbReference type="ARBA" id="ARBA00022859"/>
    </source>
</evidence>
<keyword evidence="5" id="KW-0597">Phosphoprotein</keyword>
<evidence type="ECO:0000256" key="3">
    <source>
        <dbReference type="ARBA" id="ARBA00022356"/>
    </source>
</evidence>
<keyword evidence="12 15" id="KW-0472">Membrane</keyword>
<reference evidence="17" key="1">
    <citation type="submission" date="2022-03" db="EMBL/GenBank/DDBJ databases">
        <authorList>
            <person name="Alioto T."/>
            <person name="Alioto T."/>
            <person name="Gomez Garrido J."/>
        </authorList>
    </citation>
    <scope>NUCLEOTIDE SEQUENCE</scope>
</reference>
<feature type="chain" id="PRO_5042062691" description="TYRO protein tyrosine kinase-binding protein" evidence="16">
    <location>
        <begin position="23"/>
        <end position="104"/>
    </location>
</feature>
<keyword evidence="6 15" id="KW-0812">Transmembrane</keyword>
<organism evidence="17 18">
    <name type="scientific">Pelobates cultripes</name>
    <name type="common">Western spadefoot toad</name>
    <dbReference type="NCBI Taxonomy" id="61616"/>
    <lineage>
        <taxon>Eukaryota</taxon>
        <taxon>Metazoa</taxon>
        <taxon>Chordata</taxon>
        <taxon>Craniata</taxon>
        <taxon>Vertebrata</taxon>
        <taxon>Euteleostomi</taxon>
        <taxon>Amphibia</taxon>
        <taxon>Batrachia</taxon>
        <taxon>Anura</taxon>
        <taxon>Pelobatoidea</taxon>
        <taxon>Pelobatidae</taxon>
        <taxon>Pelobates</taxon>
    </lineage>
</organism>
<feature type="signal peptide" evidence="16">
    <location>
        <begin position="1"/>
        <end position="22"/>
    </location>
</feature>
<gene>
    <name evidence="17" type="ORF">PECUL_23A017868</name>
</gene>
<evidence type="ECO:0000256" key="12">
    <source>
        <dbReference type="ARBA" id="ARBA00023136"/>
    </source>
</evidence>
<dbReference type="GO" id="GO:0005102">
    <property type="term" value="F:signaling receptor binding"/>
    <property type="evidence" value="ECO:0007669"/>
    <property type="project" value="TreeGrafter"/>
</dbReference>
<dbReference type="GO" id="GO:1904151">
    <property type="term" value="P:positive regulation of microglial cell mediated cytotoxicity"/>
    <property type="evidence" value="ECO:0007669"/>
    <property type="project" value="TreeGrafter"/>
</dbReference>